<dbReference type="AlphaFoldDB" id="A0A8T0B8K1"/>
<feature type="transmembrane region" description="Helical" evidence="11">
    <location>
        <begin position="256"/>
        <end position="278"/>
    </location>
</feature>
<keyword evidence="2" id="KW-1003">Cell membrane</keyword>
<comment type="caution">
    <text evidence="14">The sequence shown here is derived from an EMBL/GenBank/DDBJ whole genome shotgun (WGS) entry which is preliminary data.</text>
</comment>
<dbReference type="InterPro" id="IPR036179">
    <property type="entry name" value="Ig-like_dom_sf"/>
</dbReference>
<evidence type="ECO:0000313" key="15">
    <source>
        <dbReference type="Proteomes" id="UP000606274"/>
    </source>
</evidence>
<dbReference type="GO" id="GO:0006955">
    <property type="term" value="P:immune response"/>
    <property type="evidence" value="ECO:0007669"/>
    <property type="project" value="TreeGrafter"/>
</dbReference>
<evidence type="ECO:0000256" key="3">
    <source>
        <dbReference type="ARBA" id="ARBA00022692"/>
    </source>
</evidence>
<evidence type="ECO:0000256" key="12">
    <source>
        <dbReference type="SAM" id="SignalP"/>
    </source>
</evidence>
<keyword evidence="8" id="KW-0675">Receptor</keyword>
<keyword evidence="15" id="KW-1185">Reference proteome</keyword>
<dbReference type="InterPro" id="IPR013783">
    <property type="entry name" value="Ig-like_fold"/>
</dbReference>
<evidence type="ECO:0000313" key="14">
    <source>
        <dbReference type="EMBL" id="KAF7702537.1"/>
    </source>
</evidence>
<keyword evidence="3 11" id="KW-0812">Transmembrane</keyword>
<evidence type="ECO:0000259" key="13">
    <source>
        <dbReference type="PROSITE" id="PS50835"/>
    </source>
</evidence>
<evidence type="ECO:0000256" key="10">
    <source>
        <dbReference type="ARBA" id="ARBA00023319"/>
    </source>
</evidence>
<dbReference type="GO" id="GO:0071222">
    <property type="term" value="P:cellular response to lipopolysaccharide"/>
    <property type="evidence" value="ECO:0007669"/>
    <property type="project" value="TreeGrafter"/>
</dbReference>
<dbReference type="Gene3D" id="2.60.40.10">
    <property type="entry name" value="Immunoglobulins"/>
    <property type="match status" value="2"/>
</dbReference>
<comment type="subcellular location">
    <subcellularLocation>
        <location evidence="1">Cell membrane</location>
        <topology evidence="1">Single-pass type I membrane protein</topology>
    </subcellularLocation>
</comment>
<evidence type="ECO:0000256" key="6">
    <source>
        <dbReference type="ARBA" id="ARBA00023136"/>
    </source>
</evidence>
<dbReference type="PROSITE" id="PS50835">
    <property type="entry name" value="IG_LIKE"/>
    <property type="match status" value="1"/>
</dbReference>
<dbReference type="PANTHER" id="PTHR25466:SF11">
    <property type="entry name" value="GALECTIN 17-RELATED"/>
    <property type="match status" value="1"/>
</dbReference>
<dbReference type="GO" id="GO:0042102">
    <property type="term" value="P:positive regulation of T cell proliferation"/>
    <property type="evidence" value="ECO:0007669"/>
    <property type="project" value="TreeGrafter"/>
</dbReference>
<keyword evidence="7" id="KW-1015">Disulfide bond</keyword>
<reference evidence="14" key="1">
    <citation type="submission" date="2020-08" db="EMBL/GenBank/DDBJ databases">
        <title>Chromosome-level assembly of Southern catfish (Silurus meridionalis) provides insights into visual adaptation to the nocturnal and benthic lifestyles.</title>
        <authorList>
            <person name="Zhang Y."/>
            <person name="Wang D."/>
            <person name="Peng Z."/>
        </authorList>
    </citation>
    <scope>NUCLEOTIDE SEQUENCE</scope>
    <source>
        <strain evidence="14">SWU-2019-XX</strain>
        <tissue evidence="14">Muscle</tissue>
    </source>
</reference>
<proteinExistence type="predicted"/>
<evidence type="ECO:0000256" key="9">
    <source>
        <dbReference type="ARBA" id="ARBA00023180"/>
    </source>
</evidence>
<feature type="signal peptide" evidence="12">
    <location>
        <begin position="1"/>
        <end position="17"/>
    </location>
</feature>
<dbReference type="EMBL" id="JABFDY010000010">
    <property type="protein sequence ID" value="KAF7702537.1"/>
    <property type="molecule type" value="Genomic_DNA"/>
</dbReference>
<keyword evidence="10" id="KW-0393">Immunoglobulin domain</keyword>
<accession>A0A8T0B8K1</accession>
<name>A0A8T0B8K1_SILME</name>
<keyword evidence="9" id="KW-0325">Glycoprotein</keyword>
<evidence type="ECO:0000256" key="11">
    <source>
        <dbReference type="SAM" id="Phobius"/>
    </source>
</evidence>
<gene>
    <name evidence="14" type="ORF">HF521_001820</name>
</gene>
<dbReference type="GO" id="GO:0042130">
    <property type="term" value="P:negative regulation of T cell proliferation"/>
    <property type="evidence" value="ECO:0007669"/>
    <property type="project" value="TreeGrafter"/>
</dbReference>
<evidence type="ECO:0000256" key="8">
    <source>
        <dbReference type="ARBA" id="ARBA00023170"/>
    </source>
</evidence>
<dbReference type="InterPro" id="IPR007110">
    <property type="entry name" value="Ig-like_dom"/>
</dbReference>
<keyword evidence="5 11" id="KW-1133">Transmembrane helix</keyword>
<feature type="domain" description="Ig-like" evidence="13">
    <location>
        <begin position="17"/>
        <end position="124"/>
    </location>
</feature>
<evidence type="ECO:0000256" key="4">
    <source>
        <dbReference type="ARBA" id="ARBA00022729"/>
    </source>
</evidence>
<dbReference type="GO" id="GO:0009897">
    <property type="term" value="C:external side of plasma membrane"/>
    <property type="evidence" value="ECO:0007669"/>
    <property type="project" value="TreeGrafter"/>
</dbReference>
<keyword evidence="6 11" id="KW-0472">Membrane</keyword>
<dbReference type="SUPFAM" id="SSF48726">
    <property type="entry name" value="Immunoglobulin"/>
    <property type="match status" value="2"/>
</dbReference>
<dbReference type="GO" id="GO:0031295">
    <property type="term" value="P:T cell costimulation"/>
    <property type="evidence" value="ECO:0007669"/>
    <property type="project" value="TreeGrafter"/>
</dbReference>
<dbReference type="Proteomes" id="UP000606274">
    <property type="component" value="Unassembled WGS sequence"/>
</dbReference>
<evidence type="ECO:0000256" key="7">
    <source>
        <dbReference type="ARBA" id="ARBA00023157"/>
    </source>
</evidence>
<dbReference type="InterPro" id="IPR051713">
    <property type="entry name" value="T-cell_Activation_Regulation"/>
</dbReference>
<dbReference type="GO" id="GO:0007166">
    <property type="term" value="P:cell surface receptor signaling pathway"/>
    <property type="evidence" value="ECO:0007669"/>
    <property type="project" value="TreeGrafter"/>
</dbReference>
<feature type="chain" id="PRO_5035873118" description="Ig-like domain-containing protein" evidence="12">
    <location>
        <begin position="18"/>
        <end position="300"/>
    </location>
</feature>
<sequence length="300" mass="33575">MILLSITIFWLSVCVVPLSEDPSITVEAHVGSTALLPCHLRKVFTQTPHIRWHADNEVVFERSFDVTHEGPGYEGRVDIPEEELCKGNCSLVLKDVRFTDHTFYRSFVVEHVEDTNTDKSTEINKIQLDVFQSVSAQVGSTAVLPCDWRHLSIETPHVEWSIGREIVFERKGKESSQGKGYEGRVDVPEEELLKGNCSLVLKNVSVTDETLYSSYILMTDKKKPVLVQNIKVSVSEKSEESKDDPSASSAGGINKAIIITICILCSVPLILLQFSYGAPDHRIIEMRSQCISLKSTSEHQ</sequence>
<dbReference type="OrthoDB" id="8951452at2759"/>
<organism evidence="14 15">
    <name type="scientific">Silurus meridionalis</name>
    <name type="common">Southern catfish</name>
    <name type="synonym">Silurus soldatovi meridionalis</name>
    <dbReference type="NCBI Taxonomy" id="175797"/>
    <lineage>
        <taxon>Eukaryota</taxon>
        <taxon>Metazoa</taxon>
        <taxon>Chordata</taxon>
        <taxon>Craniata</taxon>
        <taxon>Vertebrata</taxon>
        <taxon>Euteleostomi</taxon>
        <taxon>Actinopterygii</taxon>
        <taxon>Neopterygii</taxon>
        <taxon>Teleostei</taxon>
        <taxon>Ostariophysi</taxon>
        <taxon>Siluriformes</taxon>
        <taxon>Siluridae</taxon>
        <taxon>Silurus</taxon>
    </lineage>
</organism>
<keyword evidence="4 12" id="KW-0732">Signal</keyword>
<evidence type="ECO:0000256" key="5">
    <source>
        <dbReference type="ARBA" id="ARBA00022989"/>
    </source>
</evidence>
<protein>
    <recommendedName>
        <fullName evidence="13">Ig-like domain-containing protein</fullName>
    </recommendedName>
</protein>
<dbReference type="PANTHER" id="PTHR25466">
    <property type="entry name" value="T-LYMPHOCYTE ACTIVATION ANTIGEN"/>
    <property type="match status" value="1"/>
</dbReference>
<evidence type="ECO:0000256" key="2">
    <source>
        <dbReference type="ARBA" id="ARBA00022475"/>
    </source>
</evidence>
<evidence type="ECO:0000256" key="1">
    <source>
        <dbReference type="ARBA" id="ARBA00004251"/>
    </source>
</evidence>